<feature type="compositionally biased region" description="Pro residues" evidence="3">
    <location>
        <begin position="71"/>
        <end position="88"/>
    </location>
</feature>
<evidence type="ECO:0000256" key="1">
    <source>
        <dbReference type="ARBA" id="ARBA00022723"/>
    </source>
</evidence>
<evidence type="ECO:0000313" key="6">
    <source>
        <dbReference type="Proteomes" id="UP000815677"/>
    </source>
</evidence>
<dbReference type="Proteomes" id="UP000815677">
    <property type="component" value="Unassembled WGS sequence"/>
</dbReference>
<dbReference type="CDD" id="cd12148">
    <property type="entry name" value="fungal_TF_MHR"/>
    <property type="match status" value="1"/>
</dbReference>
<dbReference type="InterPro" id="IPR050797">
    <property type="entry name" value="Carb_Metab_Trans_Reg"/>
</dbReference>
<reference evidence="5" key="1">
    <citation type="submission" date="2014-09" db="EMBL/GenBank/DDBJ databases">
        <title>Genome sequence of the luminous mushroom Mycena chlorophos for searching fungal bioluminescence genes.</title>
        <authorList>
            <person name="Tanaka Y."/>
            <person name="Kasuga D."/>
            <person name="Oba Y."/>
            <person name="Hase S."/>
            <person name="Sato K."/>
            <person name="Oba Y."/>
            <person name="Sakakibara Y."/>
        </authorList>
    </citation>
    <scope>NUCLEOTIDE SEQUENCE</scope>
</reference>
<keyword evidence="6" id="KW-1185">Reference proteome</keyword>
<dbReference type="CDD" id="cd00067">
    <property type="entry name" value="GAL4"/>
    <property type="match status" value="1"/>
</dbReference>
<dbReference type="Gene3D" id="4.10.240.10">
    <property type="entry name" value="Zn(2)-C6 fungal-type DNA-binding domain"/>
    <property type="match status" value="1"/>
</dbReference>
<dbReference type="InterPro" id="IPR007219">
    <property type="entry name" value="XnlR_reg_dom"/>
</dbReference>
<accession>A0ABQ0L9P9</accession>
<feature type="region of interest" description="Disordered" evidence="3">
    <location>
        <begin position="57"/>
        <end position="99"/>
    </location>
</feature>
<name>A0ABQ0L9P9_MYCCL</name>
<evidence type="ECO:0000313" key="5">
    <source>
        <dbReference type="EMBL" id="GAT47885.1"/>
    </source>
</evidence>
<evidence type="ECO:0000256" key="2">
    <source>
        <dbReference type="ARBA" id="ARBA00023242"/>
    </source>
</evidence>
<feature type="domain" description="Zn(2)-C6 fungal-type" evidence="4">
    <location>
        <begin position="26"/>
        <end position="58"/>
    </location>
</feature>
<dbReference type="Pfam" id="PF04082">
    <property type="entry name" value="Fungal_trans"/>
    <property type="match status" value="1"/>
</dbReference>
<sequence>MAEFSSPPGHEGIQLSRPFRSRRQRPCDSCRKAKSRCAIPQAGPPCLECLQTGKKCTFEESPPERKKQPKPASPVPGPSSVPLDAPPPKLKRARSPDDGSAALQALSYAASKEKRLRTGDAEPLSLDLSIGEGLDPHAITTLLTDDLLPIGTRQAGPHDAPLTDAYIRQISSQKPHGQYIIFKKRKPHPNQQSGSSKELAIFRLCSALLDPPPPDEATLMEIYFQFSNSAFPLVYVPPDDHHVEQSSKLCLAALNHSRPYRASRLAIRTILESSQDNHGPEATRLTSVSAALLELSARPVQDVEVNYMLLARTIATAQLLGLHINPASWAIPAWEKELRQCLWWALRIHDAWMSFLNSRPSHIQADNHSTPLPENLVYVPTTQAPIPNSDGRSPQSFIMLCRLSVLCSRLQVQVCTLASSVLEPSERLAKVKALEDETQLLLAEARRDDMDRSLSSGVPSLMTCLLGFRCMLRRISIELSIGLGSPFTPDPATLEMYAEAVDYVCSLDTRAFDGFWLNYVGHILSSLTSSLIRLSLATSAQVSTPLTPQRTSVTIQASSRIMPLMMLSRLQRALQAARIVHWDLAEAALLRAESVVGYLRPSGEYTSIISALEGKYEHEVPRRPAGGSSSNPAKNNGNNLPEQAGSMDHYGWNVDMNAFGLDWNGVDAGLPGLWVTAPQPQPHVLHTNMVPMYT</sequence>
<dbReference type="InterPro" id="IPR001138">
    <property type="entry name" value="Zn2Cys6_DnaBD"/>
</dbReference>
<feature type="region of interest" description="Disordered" evidence="3">
    <location>
        <begin position="1"/>
        <end position="25"/>
    </location>
</feature>
<dbReference type="SUPFAM" id="SSF57701">
    <property type="entry name" value="Zn2/Cys6 DNA-binding domain"/>
    <property type="match status" value="1"/>
</dbReference>
<keyword evidence="2" id="KW-0539">Nucleus</keyword>
<dbReference type="SMART" id="SM00066">
    <property type="entry name" value="GAL4"/>
    <property type="match status" value="1"/>
</dbReference>
<gene>
    <name evidence="5" type="ORF">MCHLO_05326</name>
</gene>
<protein>
    <recommendedName>
        <fullName evidence="4">Zn(2)-C6 fungal-type domain-containing protein</fullName>
    </recommendedName>
</protein>
<evidence type="ECO:0000256" key="3">
    <source>
        <dbReference type="SAM" id="MobiDB-lite"/>
    </source>
</evidence>
<dbReference type="PANTHER" id="PTHR31668">
    <property type="entry name" value="GLUCOSE TRANSPORT TRANSCRIPTION REGULATOR RGT1-RELATED-RELATED"/>
    <property type="match status" value="1"/>
</dbReference>
<dbReference type="Pfam" id="PF00172">
    <property type="entry name" value="Zn_clus"/>
    <property type="match status" value="1"/>
</dbReference>
<feature type="compositionally biased region" description="Basic and acidic residues" evidence="3">
    <location>
        <begin position="57"/>
        <end position="66"/>
    </location>
</feature>
<feature type="compositionally biased region" description="Polar residues" evidence="3">
    <location>
        <begin position="627"/>
        <end position="641"/>
    </location>
</feature>
<dbReference type="PROSITE" id="PS00463">
    <property type="entry name" value="ZN2_CY6_FUNGAL_1"/>
    <property type="match status" value="1"/>
</dbReference>
<dbReference type="EMBL" id="DF844078">
    <property type="protein sequence ID" value="GAT47885.1"/>
    <property type="molecule type" value="Genomic_DNA"/>
</dbReference>
<dbReference type="SMART" id="SM00906">
    <property type="entry name" value="Fungal_trans"/>
    <property type="match status" value="1"/>
</dbReference>
<dbReference type="PROSITE" id="PS50048">
    <property type="entry name" value="ZN2_CY6_FUNGAL_2"/>
    <property type="match status" value="1"/>
</dbReference>
<organism evidence="5 6">
    <name type="scientific">Mycena chlorophos</name>
    <name type="common">Agaric fungus</name>
    <name type="synonym">Agaricus chlorophos</name>
    <dbReference type="NCBI Taxonomy" id="658473"/>
    <lineage>
        <taxon>Eukaryota</taxon>
        <taxon>Fungi</taxon>
        <taxon>Dikarya</taxon>
        <taxon>Basidiomycota</taxon>
        <taxon>Agaricomycotina</taxon>
        <taxon>Agaricomycetes</taxon>
        <taxon>Agaricomycetidae</taxon>
        <taxon>Agaricales</taxon>
        <taxon>Marasmiineae</taxon>
        <taxon>Mycenaceae</taxon>
        <taxon>Mycena</taxon>
    </lineage>
</organism>
<dbReference type="InterPro" id="IPR036864">
    <property type="entry name" value="Zn2-C6_fun-type_DNA-bd_sf"/>
</dbReference>
<proteinExistence type="predicted"/>
<evidence type="ECO:0000259" key="4">
    <source>
        <dbReference type="PROSITE" id="PS50048"/>
    </source>
</evidence>
<keyword evidence="1" id="KW-0479">Metal-binding</keyword>
<dbReference type="PANTHER" id="PTHR31668:SF10">
    <property type="entry name" value="ZN(II)2CYS6 TRANSCRIPTION FACTOR (EUROFUNG)"/>
    <property type="match status" value="1"/>
</dbReference>
<feature type="region of interest" description="Disordered" evidence="3">
    <location>
        <begin position="619"/>
        <end position="644"/>
    </location>
</feature>